<evidence type="ECO:0000313" key="10">
    <source>
        <dbReference type="Proteomes" id="UP000050794"/>
    </source>
</evidence>
<reference evidence="9 10" key="2">
    <citation type="submission" date="2018-11" db="EMBL/GenBank/DDBJ databases">
        <authorList>
            <consortium name="Pathogen Informatics"/>
        </authorList>
    </citation>
    <scope>NUCLEOTIDE SEQUENCE [LARGE SCALE GENOMIC DNA]</scope>
</reference>
<name>A0A183URJ3_TOXCA</name>
<evidence type="ECO:0000256" key="5">
    <source>
        <dbReference type="ARBA" id="ARBA00023163"/>
    </source>
</evidence>
<evidence type="ECO:0000256" key="6">
    <source>
        <dbReference type="ARBA" id="ARBA00023170"/>
    </source>
</evidence>
<dbReference type="WBParaSite" id="TCNE_0001111301-mRNA-1">
    <property type="protein sequence ID" value="TCNE_0001111301-mRNA-1"/>
    <property type="gene ID" value="TCNE_0001111301"/>
</dbReference>
<dbReference type="InterPro" id="IPR035500">
    <property type="entry name" value="NHR-like_dom_sf"/>
</dbReference>
<keyword evidence="5" id="KW-0804">Transcription</keyword>
<dbReference type="Pfam" id="PF04500">
    <property type="entry name" value="FLYWCH"/>
    <property type="match status" value="1"/>
</dbReference>
<evidence type="ECO:0000256" key="3">
    <source>
        <dbReference type="ARBA" id="ARBA00022833"/>
    </source>
</evidence>
<evidence type="ECO:0000256" key="4">
    <source>
        <dbReference type="ARBA" id="ARBA00023015"/>
    </source>
</evidence>
<evidence type="ECO:0000256" key="1">
    <source>
        <dbReference type="ARBA" id="ARBA00022723"/>
    </source>
</evidence>
<sequence length="525" mass="58964">MIKTLREWGTLVDPQYVTSQCGAQKLLIDGYSFICHRVSGSRTYWRCDWCQKSKCKSTVATEAGQTYLKDVPHNHPRSKNVSMVNRIYSHLKTAVSNSDEPVPEIVRRVLTENQWEQGSGNLPTFETMCRSMQRFRSRLRSGQRKLNPYFRGTQENTVAGHQPSYEPLALACGYSLSNVFGNGCAVGVDNTQADQPNGDQSNAWNTISATSGSSAKFSGIGLMENVKEENGGGSAVVQSRKQEKKDEDAMNNESSYGDTFQHSLVTRFIEGYRQLCCVRRTAESSVSRKSVMAMFANSSETGSLPSEKMKDAKYDELQKYRLIEMPFLVDFVTKVFTEIAHFESDSKVSLFREFVPNLWLAEMGYLSLNSFNAESSSNRILVSMWQYIDEGSLSTFYETPDENAIRALRELLNAMLEHVIKPMNDTSFTNVEFALLAVFLLTESGSKFSSASETGDELRKTLVSIREATLCAADVYYQNANLGSCAVRIASLVSIAFHIKMLRERYREAMKALPITNVFEADPFL</sequence>
<keyword evidence="10" id="KW-1185">Reference proteome</keyword>
<dbReference type="EMBL" id="UYWY01020745">
    <property type="protein sequence ID" value="VDM42439.1"/>
    <property type="molecule type" value="Genomic_DNA"/>
</dbReference>
<evidence type="ECO:0000313" key="11">
    <source>
        <dbReference type="WBParaSite" id="TCNE_0001111301-mRNA-1"/>
    </source>
</evidence>
<organism evidence="10 11">
    <name type="scientific">Toxocara canis</name>
    <name type="common">Canine roundworm</name>
    <dbReference type="NCBI Taxonomy" id="6265"/>
    <lineage>
        <taxon>Eukaryota</taxon>
        <taxon>Metazoa</taxon>
        <taxon>Ecdysozoa</taxon>
        <taxon>Nematoda</taxon>
        <taxon>Chromadorea</taxon>
        <taxon>Rhabditida</taxon>
        <taxon>Spirurina</taxon>
        <taxon>Ascaridomorpha</taxon>
        <taxon>Ascaridoidea</taxon>
        <taxon>Toxocaridae</taxon>
        <taxon>Toxocara</taxon>
    </lineage>
</organism>
<dbReference type="PROSITE" id="PS51843">
    <property type="entry name" value="NR_LBD"/>
    <property type="match status" value="1"/>
</dbReference>
<dbReference type="PANTHER" id="PTHR46011:SF6">
    <property type="entry name" value="HIGH ZINC ACTIVATED NUCLEAR RECEPTOR PROTEIN"/>
    <property type="match status" value="1"/>
</dbReference>
<dbReference type="Pfam" id="PF00104">
    <property type="entry name" value="Hormone_recep"/>
    <property type="match status" value="1"/>
</dbReference>
<accession>A0A183URJ3</accession>
<dbReference type="GO" id="GO:0005634">
    <property type="term" value="C:nucleus"/>
    <property type="evidence" value="ECO:0007669"/>
    <property type="project" value="TreeGrafter"/>
</dbReference>
<gene>
    <name evidence="9" type="ORF">TCNE_LOCUS11118</name>
</gene>
<dbReference type="InterPro" id="IPR007588">
    <property type="entry name" value="Znf_FLYWCH"/>
</dbReference>
<dbReference type="AlphaFoldDB" id="A0A183URJ3"/>
<dbReference type="GO" id="GO:0003700">
    <property type="term" value="F:DNA-binding transcription factor activity"/>
    <property type="evidence" value="ECO:0007669"/>
    <property type="project" value="TreeGrafter"/>
</dbReference>
<evidence type="ECO:0000259" key="8">
    <source>
        <dbReference type="PROSITE" id="PS51843"/>
    </source>
</evidence>
<reference evidence="11" key="1">
    <citation type="submission" date="2016-06" db="UniProtKB">
        <authorList>
            <consortium name="WormBaseParasite"/>
        </authorList>
    </citation>
    <scope>IDENTIFICATION</scope>
</reference>
<evidence type="ECO:0000313" key="9">
    <source>
        <dbReference type="EMBL" id="VDM42439.1"/>
    </source>
</evidence>
<dbReference type="PANTHER" id="PTHR46011">
    <property type="entry name" value="NUCLEAR HORMONE RECEPTOR FAMILY MEMBER NHR-86-RELATED"/>
    <property type="match status" value="1"/>
</dbReference>
<dbReference type="Proteomes" id="UP000050794">
    <property type="component" value="Unassembled WGS sequence"/>
</dbReference>
<feature type="region of interest" description="Disordered" evidence="7">
    <location>
        <begin position="229"/>
        <end position="255"/>
    </location>
</feature>
<dbReference type="Gene3D" id="2.20.25.240">
    <property type="match status" value="1"/>
</dbReference>
<keyword evidence="2" id="KW-0863">Zinc-finger</keyword>
<dbReference type="InterPro" id="IPR000536">
    <property type="entry name" value="Nucl_hrmn_rcpt_lig-bd"/>
</dbReference>
<proteinExistence type="predicted"/>
<feature type="domain" description="NR LBD" evidence="8">
    <location>
        <begin position="260"/>
        <end position="525"/>
    </location>
</feature>
<evidence type="ECO:0000256" key="7">
    <source>
        <dbReference type="SAM" id="MobiDB-lite"/>
    </source>
</evidence>
<keyword evidence="4" id="KW-0805">Transcription regulation</keyword>
<protein>
    <submittedName>
        <fullName evidence="11">NR LBD domain-containing protein</fullName>
    </submittedName>
</protein>
<keyword evidence="3" id="KW-0862">Zinc</keyword>
<keyword evidence="6" id="KW-0675">Receptor</keyword>
<dbReference type="Gene3D" id="1.10.565.10">
    <property type="entry name" value="Retinoid X Receptor"/>
    <property type="match status" value="1"/>
</dbReference>
<evidence type="ECO:0000256" key="2">
    <source>
        <dbReference type="ARBA" id="ARBA00022771"/>
    </source>
</evidence>
<dbReference type="SUPFAM" id="SSF48508">
    <property type="entry name" value="Nuclear receptor ligand-binding domain"/>
    <property type="match status" value="1"/>
</dbReference>
<keyword evidence="1" id="KW-0479">Metal-binding</keyword>
<dbReference type="GO" id="GO:0008270">
    <property type="term" value="F:zinc ion binding"/>
    <property type="evidence" value="ECO:0007669"/>
    <property type="project" value="UniProtKB-KW"/>
</dbReference>